<name>A0ACA9SCB8_9GLOM</name>
<feature type="non-terminal residue" evidence="1">
    <location>
        <position position="1"/>
    </location>
</feature>
<proteinExistence type="predicted"/>
<organism evidence="1 2">
    <name type="scientific">Racocetra persica</name>
    <dbReference type="NCBI Taxonomy" id="160502"/>
    <lineage>
        <taxon>Eukaryota</taxon>
        <taxon>Fungi</taxon>
        <taxon>Fungi incertae sedis</taxon>
        <taxon>Mucoromycota</taxon>
        <taxon>Glomeromycotina</taxon>
        <taxon>Glomeromycetes</taxon>
        <taxon>Diversisporales</taxon>
        <taxon>Gigasporaceae</taxon>
        <taxon>Racocetra</taxon>
    </lineage>
</organism>
<reference evidence="1" key="1">
    <citation type="submission" date="2021-06" db="EMBL/GenBank/DDBJ databases">
        <authorList>
            <person name="Kallberg Y."/>
            <person name="Tangrot J."/>
            <person name="Rosling A."/>
        </authorList>
    </citation>
    <scope>NUCLEOTIDE SEQUENCE</scope>
    <source>
        <strain evidence="1">MA461A</strain>
    </source>
</reference>
<gene>
    <name evidence="1" type="ORF">RPERSI_LOCUS29482</name>
</gene>
<protein>
    <submittedName>
        <fullName evidence="1">12017_t:CDS:1</fullName>
    </submittedName>
</protein>
<keyword evidence="2" id="KW-1185">Reference proteome</keyword>
<evidence type="ECO:0000313" key="1">
    <source>
        <dbReference type="EMBL" id="CAG8835259.1"/>
    </source>
</evidence>
<comment type="caution">
    <text evidence="1">The sequence shown here is derived from an EMBL/GenBank/DDBJ whole genome shotgun (WGS) entry which is preliminary data.</text>
</comment>
<evidence type="ECO:0000313" key="2">
    <source>
        <dbReference type="Proteomes" id="UP000789920"/>
    </source>
</evidence>
<sequence length="66" mass="7551">EDKLSQSIDRKVFNGKMVEKFKPNSRGVRISNSELKEGEPIPKIKKLRATCIEWLGGSFRIDNDTD</sequence>
<feature type="non-terminal residue" evidence="1">
    <location>
        <position position="66"/>
    </location>
</feature>
<dbReference type="EMBL" id="CAJVQC010111445">
    <property type="protein sequence ID" value="CAG8835259.1"/>
    <property type="molecule type" value="Genomic_DNA"/>
</dbReference>
<accession>A0ACA9SCB8</accession>
<dbReference type="Proteomes" id="UP000789920">
    <property type="component" value="Unassembled WGS sequence"/>
</dbReference>